<reference evidence="9 10" key="1">
    <citation type="submission" date="2024-08" db="EMBL/GenBank/DDBJ databases">
        <authorList>
            <person name="Cucini C."/>
            <person name="Frati F."/>
        </authorList>
    </citation>
    <scope>NUCLEOTIDE SEQUENCE [LARGE SCALE GENOMIC DNA]</scope>
</reference>
<gene>
    <name evidence="9" type="ORF">ODALV1_LOCUS9660</name>
</gene>
<feature type="compositionally biased region" description="Low complexity" evidence="7">
    <location>
        <begin position="619"/>
        <end position="637"/>
    </location>
</feature>
<dbReference type="InterPro" id="IPR008967">
    <property type="entry name" value="p53-like_TF_DNA-bd_sf"/>
</dbReference>
<dbReference type="InterPro" id="IPR036960">
    <property type="entry name" value="T-box_sf"/>
</dbReference>
<protein>
    <recommendedName>
        <fullName evidence="8">T-box domain-containing protein</fullName>
    </recommendedName>
</protein>
<feature type="compositionally biased region" description="Gly residues" evidence="7">
    <location>
        <begin position="538"/>
        <end position="551"/>
    </location>
</feature>
<dbReference type="CDD" id="cd20193">
    <property type="entry name" value="T-box_TBX20-like"/>
    <property type="match status" value="1"/>
</dbReference>
<accession>A0ABP1QCQ4</accession>
<evidence type="ECO:0000313" key="9">
    <source>
        <dbReference type="EMBL" id="CAL8097502.1"/>
    </source>
</evidence>
<dbReference type="PROSITE" id="PS01283">
    <property type="entry name" value="TBOX_1"/>
    <property type="match status" value="1"/>
</dbReference>
<feature type="compositionally biased region" description="Polar residues" evidence="7">
    <location>
        <begin position="603"/>
        <end position="613"/>
    </location>
</feature>
<evidence type="ECO:0000256" key="6">
    <source>
        <dbReference type="PROSITE-ProRule" id="PRU00201"/>
    </source>
</evidence>
<evidence type="ECO:0000256" key="4">
    <source>
        <dbReference type="ARBA" id="ARBA00023163"/>
    </source>
</evidence>
<comment type="subcellular location">
    <subcellularLocation>
        <location evidence="1 6">Nucleus</location>
    </subcellularLocation>
</comment>
<evidence type="ECO:0000256" key="5">
    <source>
        <dbReference type="ARBA" id="ARBA00023242"/>
    </source>
</evidence>
<dbReference type="InterPro" id="IPR046360">
    <property type="entry name" value="T-box_DNA-bd"/>
</dbReference>
<keyword evidence="3 6" id="KW-0238">DNA-binding</keyword>
<dbReference type="PANTHER" id="PTHR11267">
    <property type="entry name" value="T-BOX PROTEIN-RELATED"/>
    <property type="match status" value="1"/>
</dbReference>
<feature type="region of interest" description="Disordered" evidence="7">
    <location>
        <begin position="520"/>
        <end position="556"/>
    </location>
</feature>
<evidence type="ECO:0000256" key="2">
    <source>
        <dbReference type="ARBA" id="ARBA00023015"/>
    </source>
</evidence>
<comment type="caution">
    <text evidence="6">Lacks conserved residue(s) required for the propagation of feature annotation.</text>
</comment>
<evidence type="ECO:0000259" key="8">
    <source>
        <dbReference type="PROSITE" id="PS50252"/>
    </source>
</evidence>
<feature type="region of interest" description="Disordered" evidence="7">
    <location>
        <begin position="600"/>
        <end position="720"/>
    </location>
</feature>
<dbReference type="Pfam" id="PF00907">
    <property type="entry name" value="T-box"/>
    <property type="match status" value="1"/>
</dbReference>
<feature type="compositionally biased region" description="Basic and acidic residues" evidence="7">
    <location>
        <begin position="87"/>
        <end position="102"/>
    </location>
</feature>
<dbReference type="Gene3D" id="2.60.40.820">
    <property type="entry name" value="Transcription factor, T-box"/>
    <property type="match status" value="1"/>
</dbReference>
<evidence type="ECO:0000256" key="3">
    <source>
        <dbReference type="ARBA" id="ARBA00023125"/>
    </source>
</evidence>
<dbReference type="Proteomes" id="UP001642540">
    <property type="component" value="Unassembled WGS sequence"/>
</dbReference>
<dbReference type="InterPro" id="IPR018186">
    <property type="entry name" value="TF_T-box_CS"/>
</dbReference>
<keyword evidence="5 6" id="KW-0539">Nucleus</keyword>
<dbReference type="InterPro" id="IPR001699">
    <property type="entry name" value="TF_T-box"/>
</dbReference>
<feature type="compositionally biased region" description="Low complexity" evidence="7">
    <location>
        <begin position="520"/>
        <end position="537"/>
    </location>
</feature>
<feature type="region of interest" description="Disordered" evidence="7">
    <location>
        <begin position="58"/>
        <end position="163"/>
    </location>
</feature>
<dbReference type="PRINTS" id="PR00937">
    <property type="entry name" value="TBOX"/>
</dbReference>
<feature type="compositionally biased region" description="Low complexity" evidence="7">
    <location>
        <begin position="132"/>
        <end position="156"/>
    </location>
</feature>
<keyword evidence="2" id="KW-0805">Transcription regulation</keyword>
<feature type="compositionally biased region" description="Basic and acidic residues" evidence="7">
    <location>
        <begin position="110"/>
        <end position="129"/>
    </location>
</feature>
<dbReference type="EMBL" id="CAXLJM020000028">
    <property type="protein sequence ID" value="CAL8097502.1"/>
    <property type="molecule type" value="Genomic_DNA"/>
</dbReference>
<comment type="caution">
    <text evidence="9">The sequence shown here is derived from an EMBL/GenBank/DDBJ whole genome shotgun (WGS) entry which is preliminary data.</text>
</comment>
<keyword evidence="4" id="KW-0804">Transcription</keyword>
<feature type="domain" description="T-box" evidence="8">
    <location>
        <begin position="182"/>
        <end position="370"/>
    </location>
</feature>
<sequence length="720" mass="76851">MLVTNSAVYTLLEMEDPPGYMGTRSPRATDFSIAAIIGRSAKAAEALKLKGKHGKFGGSTIRPLEKFVESTPGSLMDSPESLTTEGSLKEDMSVILDGRESPDLPSSTSDSRDTIEVVNHDDSDMKSDTGRSSANNSPGKNSGAGNNNNRAAGSPNEKSAPKNPLLQERCNCEELRHVICHLETKDLWDKFHDLGTEMIITKSGRRMFPTVRSSFSGISCDQRYAVLLDIVPVDNKRYRYAYHRSSWLVAGKADPPAPARIYIHPDSPFTGEQLKKQIVSFEKVKLTNNEMDKHGHLVLNSMHRYQPRVHLVKWREGMMASGAFVSDLESEYFRTFVFPETVFTAVTAYQNQLITKLKIDSNPFAKGFRDSSRLTEFESGEHFFYDYRETMESMLVDQHMRAPGLRPFDLEMASTQLTMEEKALLQARIQLLGLRTPFPNAGQVNPQAFSPHLSNTMNHLNSMGLHGAGGFPHFGPGSPPGNHSAAARMSEAAAAAAAANALNLNGSLSQLYAMAAASSSANQGANSPGSRGGNMVSPGGGNHGGGSGNSPGGPQVPLPIQLWTQWASLHGLAPLAPTLLAHHAQLAAAMAAVSTSSAATSPNHLSLHQSNSGMAPGRPLSNGSSNIPPGSNMGPSGETSLPRLPRPMYPVTSVGGPTPSSPLSGVHRYSPYSIPINNSANRSHHLSGGGGGGGSVGSLNSNKSPSPIGSPDSLRDEVLS</sequence>
<dbReference type="PANTHER" id="PTHR11267:SF190">
    <property type="entry name" value="T-BOX TRANSCRIPTION FACTOR TBX20"/>
    <property type="match status" value="1"/>
</dbReference>
<feature type="compositionally biased region" description="Gly residues" evidence="7">
    <location>
        <begin position="687"/>
        <end position="696"/>
    </location>
</feature>
<organism evidence="9 10">
    <name type="scientific">Orchesella dallaii</name>
    <dbReference type="NCBI Taxonomy" id="48710"/>
    <lineage>
        <taxon>Eukaryota</taxon>
        <taxon>Metazoa</taxon>
        <taxon>Ecdysozoa</taxon>
        <taxon>Arthropoda</taxon>
        <taxon>Hexapoda</taxon>
        <taxon>Collembola</taxon>
        <taxon>Entomobryomorpha</taxon>
        <taxon>Entomobryoidea</taxon>
        <taxon>Orchesellidae</taxon>
        <taxon>Orchesellinae</taxon>
        <taxon>Orchesella</taxon>
    </lineage>
</organism>
<evidence type="ECO:0000256" key="1">
    <source>
        <dbReference type="ARBA" id="ARBA00004123"/>
    </source>
</evidence>
<dbReference type="SUPFAM" id="SSF49417">
    <property type="entry name" value="p53-like transcription factors"/>
    <property type="match status" value="1"/>
</dbReference>
<name>A0ABP1QCQ4_9HEXA</name>
<dbReference type="PROSITE" id="PS50252">
    <property type="entry name" value="TBOX_3"/>
    <property type="match status" value="1"/>
</dbReference>
<dbReference type="SMART" id="SM00425">
    <property type="entry name" value="TBOX"/>
    <property type="match status" value="1"/>
</dbReference>
<evidence type="ECO:0000256" key="7">
    <source>
        <dbReference type="SAM" id="MobiDB-lite"/>
    </source>
</evidence>
<evidence type="ECO:0000313" key="10">
    <source>
        <dbReference type="Proteomes" id="UP001642540"/>
    </source>
</evidence>
<proteinExistence type="predicted"/>
<keyword evidence="10" id="KW-1185">Reference proteome</keyword>